<dbReference type="InterPro" id="IPR046253">
    <property type="entry name" value="DUF6286"/>
</dbReference>
<feature type="domain" description="DUF6286" evidence="2">
    <location>
        <begin position="75"/>
        <end position="179"/>
    </location>
</feature>
<feature type="transmembrane region" description="Helical" evidence="1">
    <location>
        <begin position="65"/>
        <end position="86"/>
    </location>
</feature>
<name>A0ABW0FFG3_9MICO</name>
<gene>
    <name evidence="3" type="ORF">ACFPK8_08065</name>
</gene>
<keyword evidence="1" id="KW-0812">Transmembrane</keyword>
<proteinExistence type="predicted"/>
<organism evidence="3 4">
    <name type="scientific">Brachybacterium tyrofermentans</name>
    <dbReference type="NCBI Taxonomy" id="47848"/>
    <lineage>
        <taxon>Bacteria</taxon>
        <taxon>Bacillati</taxon>
        <taxon>Actinomycetota</taxon>
        <taxon>Actinomycetes</taxon>
        <taxon>Micrococcales</taxon>
        <taxon>Dermabacteraceae</taxon>
        <taxon>Brachybacterium</taxon>
    </lineage>
</organism>
<dbReference type="RefSeq" id="WP_343925162.1">
    <property type="nucleotide sequence ID" value="NZ_BAAAIR010000044.1"/>
</dbReference>
<feature type="transmembrane region" description="Helical" evidence="1">
    <location>
        <begin position="20"/>
        <end position="45"/>
    </location>
</feature>
<evidence type="ECO:0000313" key="3">
    <source>
        <dbReference type="EMBL" id="MFC5297463.1"/>
    </source>
</evidence>
<accession>A0ABW0FFG3</accession>
<keyword evidence="1" id="KW-1133">Transmembrane helix</keyword>
<protein>
    <submittedName>
        <fullName evidence="3">DUF6286 domain-containing protein</fullName>
    </submittedName>
</protein>
<reference evidence="4" key="1">
    <citation type="journal article" date="2019" name="Int. J. Syst. Evol. Microbiol.">
        <title>The Global Catalogue of Microorganisms (GCM) 10K type strain sequencing project: providing services to taxonomists for standard genome sequencing and annotation.</title>
        <authorList>
            <consortium name="The Broad Institute Genomics Platform"/>
            <consortium name="The Broad Institute Genome Sequencing Center for Infectious Disease"/>
            <person name="Wu L."/>
            <person name="Ma J."/>
        </authorList>
    </citation>
    <scope>NUCLEOTIDE SEQUENCE [LARGE SCALE GENOMIC DNA]</scope>
    <source>
        <strain evidence="4">CGMCC 1.16455</strain>
    </source>
</reference>
<dbReference type="EMBL" id="JBHSLN010000021">
    <property type="protein sequence ID" value="MFC5297463.1"/>
    <property type="molecule type" value="Genomic_DNA"/>
</dbReference>
<evidence type="ECO:0000256" key="1">
    <source>
        <dbReference type="SAM" id="Phobius"/>
    </source>
</evidence>
<evidence type="ECO:0000313" key="4">
    <source>
        <dbReference type="Proteomes" id="UP001595937"/>
    </source>
</evidence>
<dbReference type="GeneID" id="303298184"/>
<sequence length="182" mass="19381">MSSAPRRLDRRPSRSTPVVLLALVLLASGLLGVWLLGTLLIDGAWPTAAQGRIDSIGGLRLDSTPMLVSAGVLAVLGLIMLLAALLPGASSRSRVLAGEVPGQTVVSHRDLARRVTLRVERVDGVHSARTTISGRRLTVLARTVVDDADSVLTAAREAAEQSVAELRPTTAFRTRVRIQRKN</sequence>
<evidence type="ECO:0000259" key="2">
    <source>
        <dbReference type="Pfam" id="PF19803"/>
    </source>
</evidence>
<comment type="caution">
    <text evidence="3">The sequence shown here is derived from an EMBL/GenBank/DDBJ whole genome shotgun (WGS) entry which is preliminary data.</text>
</comment>
<dbReference type="Pfam" id="PF19803">
    <property type="entry name" value="DUF6286"/>
    <property type="match status" value="1"/>
</dbReference>
<keyword evidence="4" id="KW-1185">Reference proteome</keyword>
<dbReference type="Proteomes" id="UP001595937">
    <property type="component" value="Unassembled WGS sequence"/>
</dbReference>
<keyword evidence="1" id="KW-0472">Membrane</keyword>